<geneLocation type="plasmid" evidence="1 2">
    <name>pDAETH-2</name>
</geneLocation>
<reference evidence="1" key="1">
    <citation type="submission" date="2022-07" db="EMBL/GenBank/DDBJ databases">
        <title>Complete Genome Sequence of the Radioresistant Bacterium Deinococcus aetherius ST0316, Isolated from the Air Dust collected in Lower Stratosphere above Japan.</title>
        <authorList>
            <person name="Satoh K."/>
            <person name="Hagiwara K."/>
            <person name="Katsumata K."/>
            <person name="Kubo A."/>
            <person name="Yokobori S."/>
            <person name="Yamagishi A."/>
            <person name="Oono Y."/>
            <person name="Narumi I."/>
        </authorList>
    </citation>
    <scope>NUCLEOTIDE SEQUENCE</scope>
    <source>
        <strain evidence="1">ST0316</strain>
        <plasmid evidence="1">pDAETH-2</plasmid>
    </source>
</reference>
<protein>
    <submittedName>
        <fullName evidence="1">Uncharacterized protein</fullName>
    </submittedName>
</protein>
<dbReference type="EMBL" id="AP026562">
    <property type="protein sequence ID" value="BDP43961.1"/>
    <property type="molecule type" value="Genomic_DNA"/>
</dbReference>
<sequence>MGREHLRLLEAGTVGPHLLLLAAEQPLRARRALAVPRMFCRGLPFSVERLVASVTPPEAGDLVLPFGRAEPHPPPAVHAG</sequence>
<evidence type="ECO:0000313" key="2">
    <source>
        <dbReference type="Proteomes" id="UP001064971"/>
    </source>
</evidence>
<keyword evidence="1" id="KW-0614">Plasmid</keyword>
<name>A0ABM8AJI5_9DEIO</name>
<proteinExistence type="predicted"/>
<keyword evidence="2" id="KW-1185">Reference proteome</keyword>
<evidence type="ECO:0000313" key="1">
    <source>
        <dbReference type="EMBL" id="BDP43961.1"/>
    </source>
</evidence>
<accession>A0ABM8AJI5</accession>
<dbReference type="Proteomes" id="UP001064971">
    <property type="component" value="Plasmid pDAETH-2"/>
</dbReference>
<gene>
    <name evidence="1" type="ORF">DAETH_39300</name>
</gene>
<organism evidence="1 2">
    <name type="scientific">Deinococcus aetherius</name>
    <dbReference type="NCBI Taxonomy" id="200252"/>
    <lineage>
        <taxon>Bacteria</taxon>
        <taxon>Thermotogati</taxon>
        <taxon>Deinococcota</taxon>
        <taxon>Deinococci</taxon>
        <taxon>Deinococcales</taxon>
        <taxon>Deinococcaceae</taxon>
        <taxon>Deinococcus</taxon>
    </lineage>
</organism>
<dbReference type="RefSeq" id="WP_264778328.1">
    <property type="nucleotide sequence ID" value="NZ_AP026562.1"/>
</dbReference>